<organism evidence="5 6">
    <name type="scientific">Salinicola acroporae</name>
    <dbReference type="NCBI Taxonomy" id="1541440"/>
    <lineage>
        <taxon>Bacteria</taxon>
        <taxon>Pseudomonadati</taxon>
        <taxon>Pseudomonadota</taxon>
        <taxon>Gammaproteobacteria</taxon>
        <taxon>Oceanospirillales</taxon>
        <taxon>Halomonadaceae</taxon>
        <taxon>Salinicola</taxon>
    </lineage>
</organism>
<evidence type="ECO:0000313" key="6">
    <source>
        <dbReference type="Proteomes" id="UP001162135"/>
    </source>
</evidence>
<accession>A0ABT6I7M8</accession>
<dbReference type="InterPro" id="IPR050682">
    <property type="entry name" value="ModA/WtpA"/>
</dbReference>
<name>A0ABT6I7M8_9GAMM</name>
<evidence type="ECO:0000313" key="5">
    <source>
        <dbReference type="EMBL" id="MDH4573270.1"/>
    </source>
</evidence>
<evidence type="ECO:0000256" key="3">
    <source>
        <dbReference type="ARBA" id="ARBA00022729"/>
    </source>
</evidence>
<dbReference type="EMBL" id="PGFS01000001">
    <property type="protein sequence ID" value="MDH4573270.1"/>
    <property type="molecule type" value="Genomic_DNA"/>
</dbReference>
<dbReference type="PANTHER" id="PTHR30632:SF17">
    <property type="entry name" value="MOLYBDATE-BINDING PROTEIN MODA"/>
    <property type="match status" value="1"/>
</dbReference>
<dbReference type="NCBIfam" id="TIGR01256">
    <property type="entry name" value="modA"/>
    <property type="match status" value="1"/>
</dbReference>
<dbReference type="SUPFAM" id="SSF53850">
    <property type="entry name" value="Periplasmic binding protein-like II"/>
    <property type="match status" value="1"/>
</dbReference>
<evidence type="ECO:0000256" key="1">
    <source>
        <dbReference type="ARBA" id="ARBA00009175"/>
    </source>
</evidence>
<dbReference type="NCBIfam" id="NF007958">
    <property type="entry name" value="PRK10677.1"/>
    <property type="match status" value="1"/>
</dbReference>
<dbReference type="Gene3D" id="3.40.190.10">
    <property type="entry name" value="Periplasmic binding protein-like II"/>
    <property type="match status" value="2"/>
</dbReference>
<feature type="signal peptide" evidence="4">
    <location>
        <begin position="1"/>
        <end position="44"/>
    </location>
</feature>
<feature type="chain" id="PRO_5046036941" evidence="4">
    <location>
        <begin position="45"/>
        <end position="282"/>
    </location>
</feature>
<keyword evidence="2" id="KW-0479">Metal-binding</keyword>
<dbReference type="PANTHER" id="PTHR30632">
    <property type="entry name" value="MOLYBDATE-BINDING PERIPLASMIC PROTEIN"/>
    <property type="match status" value="1"/>
</dbReference>
<dbReference type="Pfam" id="PF13531">
    <property type="entry name" value="SBP_bac_11"/>
    <property type="match status" value="1"/>
</dbReference>
<protein>
    <submittedName>
        <fullName evidence="5">Molybdate ABC transporter substrate-binding protein</fullName>
    </submittedName>
</protein>
<dbReference type="PIRSF" id="PIRSF004846">
    <property type="entry name" value="ModA"/>
    <property type="match status" value="1"/>
</dbReference>
<sequence>MTGGYSDSPLFPFIHSEKILLPSIRNTSLCLLVLAVSVPLCAQAADTHTKVQLYAAASMTDAMDAAIQSYEADHDVDIVPVYASSSTLARQIASGAPADVYISANEQWMDWLAEQKVPISQRVDLLRNRLVLIAPTTSDIDGFTPGDGTTIVSRLGDDQRLSVGETSHVPAGIYARQALQSIGEWDALQSRLASGDNVRAAMALVERNETPLGIVYQTDAEASERVKQIGVFPDDSHDPITYPLAVVNPTPSDATEAFRRWLTGDDALAIFARYGFTPVESD</sequence>
<gene>
    <name evidence="5" type="ORF">CUR86_13020</name>
</gene>
<dbReference type="Proteomes" id="UP001162135">
    <property type="component" value="Unassembled WGS sequence"/>
</dbReference>
<reference evidence="5" key="2">
    <citation type="submission" date="2017-11" db="EMBL/GenBank/DDBJ databases">
        <authorList>
            <person name="Das S.K."/>
        </authorList>
    </citation>
    <scope>NUCLEOTIDE SEQUENCE</scope>
    <source>
        <strain evidence="5">S4-41</strain>
    </source>
</reference>
<comment type="similarity">
    <text evidence="1">Belongs to the bacterial solute-binding protein ModA family.</text>
</comment>
<dbReference type="InterPro" id="IPR005950">
    <property type="entry name" value="ModA"/>
</dbReference>
<comment type="caution">
    <text evidence="5">The sequence shown here is derived from an EMBL/GenBank/DDBJ whole genome shotgun (WGS) entry which is preliminary data.</text>
</comment>
<reference evidence="5" key="1">
    <citation type="journal article" date="2015" name="Antonie Van Leeuwenhoek">
        <title>Comparative 16S rRNA signatures and multilocus sequence analysis for the genus Salinicola and description of Salinicola acroporae sp. nov., isolated from coral Acropora digitifera.</title>
        <authorList>
            <person name="Lepcha R.T."/>
            <person name="Poddar A."/>
            <person name="Schumann P."/>
            <person name="Das S.K."/>
        </authorList>
    </citation>
    <scope>NUCLEOTIDE SEQUENCE</scope>
    <source>
        <strain evidence="5">S4-41</strain>
    </source>
</reference>
<proteinExistence type="inferred from homology"/>
<keyword evidence="6" id="KW-1185">Reference proteome</keyword>
<evidence type="ECO:0000256" key="4">
    <source>
        <dbReference type="SAM" id="SignalP"/>
    </source>
</evidence>
<evidence type="ECO:0000256" key="2">
    <source>
        <dbReference type="ARBA" id="ARBA00022723"/>
    </source>
</evidence>
<keyword evidence="3 4" id="KW-0732">Signal</keyword>